<dbReference type="InterPro" id="IPR043856">
    <property type="entry name" value="DUF5818"/>
</dbReference>
<organism evidence="1 2">
    <name type="scientific">Eiseniibacteriota bacterium</name>
    <dbReference type="NCBI Taxonomy" id="2212470"/>
    <lineage>
        <taxon>Bacteria</taxon>
        <taxon>Candidatus Eiseniibacteriota</taxon>
    </lineage>
</organism>
<reference evidence="1 2" key="1">
    <citation type="journal article" date="2019" name="Nat. Microbiol.">
        <title>Mediterranean grassland soil C-N compound turnover is dependent on rainfall and depth, and is mediated by genomically divergent microorganisms.</title>
        <authorList>
            <person name="Diamond S."/>
            <person name="Andeer P.F."/>
            <person name="Li Z."/>
            <person name="Crits-Christoph A."/>
            <person name="Burstein D."/>
            <person name="Anantharaman K."/>
            <person name="Lane K.R."/>
            <person name="Thomas B.C."/>
            <person name="Pan C."/>
            <person name="Northen T.R."/>
            <person name="Banfield J.F."/>
        </authorList>
    </citation>
    <scope>NUCLEOTIDE SEQUENCE [LARGE SCALE GENOMIC DNA]</scope>
    <source>
        <strain evidence="1">WS_3</strain>
    </source>
</reference>
<dbReference type="Pfam" id="PF19135">
    <property type="entry name" value="DUF5818"/>
    <property type="match status" value="1"/>
</dbReference>
<name>A0A538SBV4_UNCEI</name>
<sequence length="105" mass="11264">MGHRTRLALLSIAALALLGASRCEKKADDAELEPMLIVKGTLTGEGIECPALRDQGGILYTLAGSIGSFRTGDHVCVKGHREPMSTCQQGITITVEWIGRERDCP</sequence>
<gene>
    <name evidence="1" type="ORF">E6K73_11060</name>
</gene>
<protein>
    <submittedName>
        <fullName evidence="1">Uncharacterized protein</fullName>
    </submittedName>
</protein>
<dbReference type="EMBL" id="VBOT01000132">
    <property type="protein sequence ID" value="TMQ48860.1"/>
    <property type="molecule type" value="Genomic_DNA"/>
</dbReference>
<evidence type="ECO:0000313" key="2">
    <source>
        <dbReference type="Proteomes" id="UP000320184"/>
    </source>
</evidence>
<evidence type="ECO:0000313" key="1">
    <source>
        <dbReference type="EMBL" id="TMQ48860.1"/>
    </source>
</evidence>
<dbReference type="AlphaFoldDB" id="A0A538SBV4"/>
<dbReference type="Proteomes" id="UP000320184">
    <property type="component" value="Unassembled WGS sequence"/>
</dbReference>
<accession>A0A538SBV4</accession>
<comment type="caution">
    <text evidence="1">The sequence shown here is derived from an EMBL/GenBank/DDBJ whole genome shotgun (WGS) entry which is preliminary data.</text>
</comment>
<proteinExistence type="predicted"/>